<organism evidence="1 2">
    <name type="scientific">Limnoraphis robusta CS-951</name>
    <dbReference type="NCBI Taxonomy" id="1637645"/>
    <lineage>
        <taxon>Bacteria</taxon>
        <taxon>Bacillati</taxon>
        <taxon>Cyanobacteriota</taxon>
        <taxon>Cyanophyceae</taxon>
        <taxon>Oscillatoriophycideae</taxon>
        <taxon>Oscillatoriales</taxon>
        <taxon>Sirenicapillariaceae</taxon>
        <taxon>Limnoraphis</taxon>
    </lineage>
</organism>
<gene>
    <name evidence="1" type="ORF">WN50_11555</name>
</gene>
<proteinExistence type="predicted"/>
<reference evidence="1 2" key="1">
    <citation type="submission" date="2015-06" db="EMBL/GenBank/DDBJ databases">
        <title>Draft genome assembly of filamentous brackish cyanobacterium Limnoraphis robusta strain CS-951.</title>
        <authorList>
            <person name="Willis A."/>
            <person name="Parks M."/>
            <person name="Burford M.A."/>
        </authorList>
    </citation>
    <scope>NUCLEOTIDE SEQUENCE [LARGE SCALE GENOMIC DNA]</scope>
    <source>
        <strain evidence="1 2">CS-951</strain>
    </source>
</reference>
<comment type="caution">
    <text evidence="1">The sequence shown here is derived from an EMBL/GenBank/DDBJ whole genome shotgun (WGS) entry which is preliminary data.</text>
</comment>
<evidence type="ECO:0000313" key="1">
    <source>
        <dbReference type="EMBL" id="KKD37942.1"/>
    </source>
</evidence>
<dbReference type="AlphaFoldDB" id="A0A0F5YH06"/>
<dbReference type="EMBL" id="LATL02000130">
    <property type="protein sequence ID" value="KKD37942.1"/>
    <property type="molecule type" value="Genomic_DNA"/>
</dbReference>
<evidence type="ECO:0000313" key="2">
    <source>
        <dbReference type="Proteomes" id="UP000033607"/>
    </source>
</evidence>
<dbReference type="OrthoDB" id="495562at2"/>
<sequence length="62" mass="7323">MKDCPCCSTEMVRQIHDKQVYWFCRHCWEPMFVYDLNRWGSLLSGNLATKIELKKQPSSVLA</sequence>
<accession>A0A0F5YH06</accession>
<protein>
    <submittedName>
        <fullName evidence="1">Uncharacterized protein</fullName>
    </submittedName>
</protein>
<name>A0A0F5YH06_9CYAN</name>
<dbReference type="RefSeq" id="WP_046278695.1">
    <property type="nucleotide sequence ID" value="NZ_LATL02000130.1"/>
</dbReference>
<dbReference type="Proteomes" id="UP000033607">
    <property type="component" value="Unassembled WGS sequence"/>
</dbReference>